<feature type="region of interest" description="Disordered" evidence="1">
    <location>
        <begin position="1"/>
        <end position="44"/>
    </location>
</feature>
<accession>A0A081A2R0</accession>
<dbReference type="EMBL" id="ANJA01001950">
    <property type="protein sequence ID" value="ETO73171.1"/>
    <property type="molecule type" value="Genomic_DNA"/>
</dbReference>
<reference evidence="2 3" key="1">
    <citation type="submission" date="2013-11" db="EMBL/GenBank/DDBJ databases">
        <title>The Genome Sequence of Phytophthora parasitica P1976.</title>
        <authorList>
            <consortium name="The Broad Institute Genomics Platform"/>
            <person name="Russ C."/>
            <person name="Tyler B."/>
            <person name="Panabieres F."/>
            <person name="Shan W."/>
            <person name="Tripathy S."/>
            <person name="Grunwald N."/>
            <person name="Machado M."/>
            <person name="Johnson C.S."/>
            <person name="Walker B."/>
            <person name="Young S."/>
            <person name="Zeng Q."/>
            <person name="Gargeya S."/>
            <person name="Fitzgerald M."/>
            <person name="Haas B."/>
            <person name="Abouelleil A."/>
            <person name="Allen A.W."/>
            <person name="Alvarado L."/>
            <person name="Arachchi H.M."/>
            <person name="Berlin A.M."/>
            <person name="Chapman S.B."/>
            <person name="Gainer-Dewar J."/>
            <person name="Goldberg J."/>
            <person name="Griggs A."/>
            <person name="Gujja S."/>
            <person name="Hansen M."/>
            <person name="Howarth C."/>
            <person name="Imamovic A."/>
            <person name="Ireland A."/>
            <person name="Larimer J."/>
            <person name="McCowan C."/>
            <person name="Murphy C."/>
            <person name="Pearson M."/>
            <person name="Poon T.W."/>
            <person name="Priest M."/>
            <person name="Roberts A."/>
            <person name="Saif S."/>
            <person name="Shea T."/>
            <person name="Sisk P."/>
            <person name="Sykes S."/>
            <person name="Wortman J."/>
            <person name="Nusbaum C."/>
            <person name="Birren B."/>
        </authorList>
    </citation>
    <scope>NUCLEOTIDE SEQUENCE [LARGE SCALE GENOMIC DNA]</scope>
    <source>
        <strain evidence="2 3">P1976</strain>
    </source>
</reference>
<evidence type="ECO:0000256" key="1">
    <source>
        <dbReference type="SAM" id="MobiDB-lite"/>
    </source>
</evidence>
<dbReference type="Proteomes" id="UP000028582">
    <property type="component" value="Unassembled WGS sequence"/>
</dbReference>
<sequence>MTKRWQQQWRDDGQVDHFGRSSMRDERAKIRYTPSPQTSNGWPT</sequence>
<dbReference type="AlphaFoldDB" id="A0A081A2R0"/>
<feature type="compositionally biased region" description="Basic and acidic residues" evidence="1">
    <location>
        <begin position="9"/>
        <end position="29"/>
    </location>
</feature>
<gene>
    <name evidence="2" type="ORF">F444_10862</name>
</gene>
<name>A0A081A2R0_PHYNI</name>
<evidence type="ECO:0000313" key="3">
    <source>
        <dbReference type="Proteomes" id="UP000028582"/>
    </source>
</evidence>
<evidence type="ECO:0000313" key="2">
    <source>
        <dbReference type="EMBL" id="ETO73171.1"/>
    </source>
</evidence>
<proteinExistence type="predicted"/>
<protein>
    <submittedName>
        <fullName evidence="2">Uncharacterized protein</fullName>
    </submittedName>
</protein>
<organism evidence="2 3">
    <name type="scientific">Phytophthora nicotianae P1976</name>
    <dbReference type="NCBI Taxonomy" id="1317066"/>
    <lineage>
        <taxon>Eukaryota</taxon>
        <taxon>Sar</taxon>
        <taxon>Stramenopiles</taxon>
        <taxon>Oomycota</taxon>
        <taxon>Peronosporomycetes</taxon>
        <taxon>Peronosporales</taxon>
        <taxon>Peronosporaceae</taxon>
        <taxon>Phytophthora</taxon>
    </lineage>
</organism>
<feature type="compositionally biased region" description="Polar residues" evidence="1">
    <location>
        <begin position="34"/>
        <end position="44"/>
    </location>
</feature>
<comment type="caution">
    <text evidence="2">The sequence shown here is derived from an EMBL/GenBank/DDBJ whole genome shotgun (WGS) entry which is preliminary data.</text>
</comment>